<evidence type="ECO:0000256" key="4">
    <source>
        <dbReference type="ARBA" id="ARBA00023136"/>
    </source>
</evidence>
<keyword evidence="3 5" id="KW-1133">Transmembrane helix</keyword>
<dbReference type="PANTHER" id="PTHR37955:SF1">
    <property type="entry name" value="DEP DOMAIN-CONTAINING PROTEIN"/>
    <property type="match status" value="1"/>
</dbReference>
<evidence type="ECO:0000256" key="1">
    <source>
        <dbReference type="ARBA" id="ARBA00004141"/>
    </source>
</evidence>
<feature type="transmembrane region" description="Helical" evidence="5">
    <location>
        <begin position="248"/>
        <end position="269"/>
    </location>
</feature>
<dbReference type="CDD" id="cd09325">
    <property type="entry name" value="TDT_C4-dicarb_trans"/>
    <property type="match status" value="1"/>
</dbReference>
<keyword evidence="2 5" id="KW-0812">Transmembrane</keyword>
<dbReference type="GO" id="GO:0005886">
    <property type="term" value="C:plasma membrane"/>
    <property type="evidence" value="ECO:0007669"/>
    <property type="project" value="TreeGrafter"/>
</dbReference>
<dbReference type="Pfam" id="PF03595">
    <property type="entry name" value="SLAC1"/>
    <property type="match status" value="1"/>
</dbReference>
<dbReference type="GO" id="GO:0046583">
    <property type="term" value="F:monoatomic cation efflux transmembrane transporter activity"/>
    <property type="evidence" value="ECO:0007669"/>
    <property type="project" value="TreeGrafter"/>
</dbReference>
<keyword evidence="4 5" id="KW-0472">Membrane</keyword>
<feature type="transmembrane region" description="Helical" evidence="5">
    <location>
        <begin position="135"/>
        <end position="151"/>
    </location>
</feature>
<dbReference type="AlphaFoldDB" id="A0A084ACF8"/>
<feature type="transmembrane region" description="Helical" evidence="5">
    <location>
        <begin position="289"/>
        <end position="308"/>
    </location>
</feature>
<dbReference type="PANTHER" id="PTHR37955">
    <property type="entry name" value="TELLURITE RESISTANCE PROTEIN TEHA"/>
    <property type="match status" value="1"/>
</dbReference>
<organism evidence="6 7">
    <name type="scientific">Lactococcus cremoris subsp. cremoris GE214</name>
    <dbReference type="NCBI Taxonomy" id="1415168"/>
    <lineage>
        <taxon>Bacteria</taxon>
        <taxon>Bacillati</taxon>
        <taxon>Bacillota</taxon>
        <taxon>Bacilli</taxon>
        <taxon>Lactobacillales</taxon>
        <taxon>Streptococcaceae</taxon>
        <taxon>Lactococcus</taxon>
        <taxon>Lactococcus cremoris subsp. cremoris</taxon>
    </lineage>
</organism>
<dbReference type="Gene3D" id="1.50.10.150">
    <property type="entry name" value="Voltage-dependent anion channel"/>
    <property type="match status" value="1"/>
</dbReference>
<dbReference type="InterPro" id="IPR038665">
    <property type="entry name" value="Voltage-dep_anion_channel_sf"/>
</dbReference>
<evidence type="ECO:0000256" key="2">
    <source>
        <dbReference type="ARBA" id="ARBA00022692"/>
    </source>
</evidence>
<reference evidence="6 7" key="1">
    <citation type="submission" date="2014-06" db="EMBL/GenBank/DDBJ databases">
        <title>Draft genome sequence of the putrescine producing strain Lactococcus lactis subsp cremoris GE214.</title>
        <authorList>
            <person name="Ladero V."/>
            <person name="Linares D.M."/>
            <person name="del Rio B."/>
            <person name="Mayo B."/>
            <person name="Martin M.C."/>
            <person name="Fernandez M."/>
            <person name="Alvarez M.A."/>
        </authorList>
    </citation>
    <scope>NUCLEOTIDE SEQUENCE [LARGE SCALE GENOMIC DNA]</scope>
    <source>
        <strain evidence="6 7">GE214</strain>
    </source>
</reference>
<feature type="transmembrane region" description="Helical" evidence="5">
    <location>
        <begin position="72"/>
        <end position="92"/>
    </location>
</feature>
<feature type="transmembrane region" description="Helical" evidence="5">
    <location>
        <begin position="38"/>
        <end position="60"/>
    </location>
</feature>
<accession>A0A084ACF8</accession>
<feature type="transmembrane region" description="Helical" evidence="5">
    <location>
        <begin position="193"/>
        <end position="215"/>
    </location>
</feature>
<dbReference type="Proteomes" id="UP000028401">
    <property type="component" value="Unassembled WGS sequence"/>
</dbReference>
<feature type="transmembrane region" description="Helical" evidence="5">
    <location>
        <begin position="221"/>
        <end position="241"/>
    </location>
</feature>
<feature type="transmembrane region" description="Helical" evidence="5">
    <location>
        <begin position="12"/>
        <end position="32"/>
    </location>
</feature>
<dbReference type="RefSeq" id="WP_042747985.1">
    <property type="nucleotide sequence ID" value="NZ_AZSI01000017.1"/>
</dbReference>
<gene>
    <name evidence="6" type="ORF">U725_00886</name>
</gene>
<proteinExistence type="predicted"/>
<dbReference type="EMBL" id="AZSI01000017">
    <property type="protein sequence ID" value="KEY62987.1"/>
    <property type="molecule type" value="Genomic_DNA"/>
</dbReference>
<feature type="transmembrane region" description="Helical" evidence="5">
    <location>
        <begin position="163"/>
        <end position="181"/>
    </location>
</feature>
<comment type="caution">
    <text evidence="6">The sequence shown here is derived from an EMBL/GenBank/DDBJ whole genome shotgun (WGS) entry which is preliminary data.</text>
</comment>
<name>A0A084ACF8_LACLC</name>
<dbReference type="InterPro" id="IPR052951">
    <property type="entry name" value="Tellurite_res_ion_channel"/>
</dbReference>
<evidence type="ECO:0000313" key="7">
    <source>
        <dbReference type="Proteomes" id="UP000028401"/>
    </source>
</evidence>
<dbReference type="InterPro" id="IPR004695">
    <property type="entry name" value="SLAC1/Mae1/Ssu1/TehA"/>
</dbReference>
<dbReference type="PATRIC" id="fig|1415168.3.peg.945"/>
<protein>
    <submittedName>
        <fullName evidence="6">Putative permease protein</fullName>
    </submittedName>
</protein>
<evidence type="ECO:0000256" key="3">
    <source>
        <dbReference type="ARBA" id="ARBA00022989"/>
    </source>
</evidence>
<evidence type="ECO:0000256" key="5">
    <source>
        <dbReference type="SAM" id="Phobius"/>
    </source>
</evidence>
<evidence type="ECO:0000313" key="6">
    <source>
        <dbReference type="EMBL" id="KEY62987.1"/>
    </source>
</evidence>
<feature type="transmembrane region" description="Helical" evidence="5">
    <location>
        <begin position="104"/>
        <end position="123"/>
    </location>
</feature>
<sequence length="324" mass="36560">MIYSKFISFLKQIPLPICGLILGLISLGNLLYSKGYDILGNLYDMLGLFLMVLILLKVGLTMKHAISTLNDPIVASVSPTFTMSLMVLSVFLQRLSGFSLLANVIWWTALVLHLILMMYFIYLHILPKELKIHDVYPSWFITFVGIGVISATSPDFGLEVGKVVVWITLLFYFILLPIVMHRVFILRKMHKSLLPLITIITAPGSLGLVGYLTVVESKSKMFIIFLFILSQAIYFITLGLLTKLLRSAFYHSYAAFTFPLVISATAVNLTSKLSIFRFLNLELLANLEIFIAIVIVTYVFIRYCIFLGSKLLQIISEKYSAESI</sequence>
<comment type="subcellular location">
    <subcellularLocation>
        <location evidence="1">Membrane</location>
        <topology evidence="1">Multi-pass membrane protein</topology>
    </subcellularLocation>
</comment>